<accession>A0A0C2Y7T4</accession>
<dbReference type="Pfam" id="PF00248">
    <property type="entry name" value="Aldo_ket_red"/>
    <property type="match status" value="1"/>
</dbReference>
<dbReference type="InterPro" id="IPR020471">
    <property type="entry name" value="AKR"/>
</dbReference>
<dbReference type="AlphaFoldDB" id="A0A0C2Y7T4"/>
<organism evidence="2 3">
    <name type="scientific">Hebeloma cylindrosporum</name>
    <dbReference type="NCBI Taxonomy" id="76867"/>
    <lineage>
        <taxon>Eukaryota</taxon>
        <taxon>Fungi</taxon>
        <taxon>Dikarya</taxon>
        <taxon>Basidiomycota</taxon>
        <taxon>Agaricomycotina</taxon>
        <taxon>Agaricomycetes</taxon>
        <taxon>Agaricomycetidae</taxon>
        <taxon>Agaricales</taxon>
        <taxon>Agaricineae</taxon>
        <taxon>Hymenogastraceae</taxon>
        <taxon>Hebeloma</taxon>
    </lineage>
</organism>
<dbReference type="HOGENOM" id="CLU_023205_7_2_1"/>
<dbReference type="PANTHER" id="PTHR42686">
    <property type="entry name" value="GH17980P-RELATED"/>
    <property type="match status" value="1"/>
</dbReference>
<reference evidence="3" key="2">
    <citation type="submission" date="2015-01" db="EMBL/GenBank/DDBJ databases">
        <title>Evolutionary Origins and Diversification of the Mycorrhizal Mutualists.</title>
        <authorList>
            <consortium name="DOE Joint Genome Institute"/>
            <consortium name="Mycorrhizal Genomics Consortium"/>
            <person name="Kohler A."/>
            <person name="Kuo A."/>
            <person name="Nagy L.G."/>
            <person name="Floudas D."/>
            <person name="Copeland A."/>
            <person name="Barry K.W."/>
            <person name="Cichocki N."/>
            <person name="Veneault-Fourrey C."/>
            <person name="LaButti K."/>
            <person name="Lindquist E.A."/>
            <person name="Lipzen A."/>
            <person name="Lundell T."/>
            <person name="Morin E."/>
            <person name="Murat C."/>
            <person name="Riley R."/>
            <person name="Ohm R."/>
            <person name="Sun H."/>
            <person name="Tunlid A."/>
            <person name="Henrissat B."/>
            <person name="Grigoriev I.V."/>
            <person name="Hibbett D.S."/>
            <person name="Martin F."/>
        </authorList>
    </citation>
    <scope>NUCLEOTIDE SEQUENCE [LARGE SCALE GENOMIC DNA]</scope>
    <source>
        <strain evidence="3">h7</strain>
    </source>
</reference>
<dbReference type="OrthoDB" id="5286008at2759"/>
<evidence type="ECO:0000313" key="3">
    <source>
        <dbReference type="Proteomes" id="UP000053424"/>
    </source>
</evidence>
<dbReference type="InterPro" id="IPR036812">
    <property type="entry name" value="NAD(P)_OxRdtase_dom_sf"/>
</dbReference>
<evidence type="ECO:0000313" key="2">
    <source>
        <dbReference type="EMBL" id="KIM45928.1"/>
    </source>
</evidence>
<dbReference type="Gene3D" id="3.20.20.100">
    <property type="entry name" value="NADP-dependent oxidoreductase domain"/>
    <property type="match status" value="1"/>
</dbReference>
<dbReference type="GO" id="GO:0045290">
    <property type="term" value="F:D-arabinose 1-dehydrogenase [NAD(P)+] activity"/>
    <property type="evidence" value="ECO:0007669"/>
    <property type="project" value="TreeGrafter"/>
</dbReference>
<dbReference type="PANTHER" id="PTHR42686:SF1">
    <property type="entry name" value="GH17980P-RELATED"/>
    <property type="match status" value="1"/>
</dbReference>
<evidence type="ECO:0000259" key="1">
    <source>
        <dbReference type="Pfam" id="PF00248"/>
    </source>
</evidence>
<dbReference type="STRING" id="686832.A0A0C2Y7T4"/>
<dbReference type="EMBL" id="KN831771">
    <property type="protein sequence ID" value="KIM45928.1"/>
    <property type="molecule type" value="Genomic_DNA"/>
</dbReference>
<sequence>MCAFDTSAYYGPSEIVLGNILESLREEFPRSSYQLMTKCGRYGVSSFIIHLQQFVKVDERTAYGLAEGDEAKIRGEGDQKILDAYHELQALQSEGLVRKIGITGYPLPTLLRLAILILHTPPYKPLDVLLSYSHLCLQNATYLEFIPHFYKRAQVGQLVAASPLSMGLLKSDPPPWHPAPQELRQAVVDASKIGNMGLPNLATGYSLRHTISAERPLPLVVGISTPREVHECVKVWRDVQAEGPSSERREIEEQARNIFRDAGYLDWSWASP</sequence>
<name>A0A0C2Y7T4_HEBCY</name>
<dbReference type="InterPro" id="IPR023210">
    <property type="entry name" value="NADP_OxRdtase_dom"/>
</dbReference>
<keyword evidence="3" id="KW-1185">Reference proteome</keyword>
<dbReference type="GO" id="GO:0005829">
    <property type="term" value="C:cytosol"/>
    <property type="evidence" value="ECO:0007669"/>
    <property type="project" value="TreeGrafter"/>
</dbReference>
<proteinExistence type="predicted"/>
<dbReference type="Proteomes" id="UP000053424">
    <property type="component" value="Unassembled WGS sequence"/>
</dbReference>
<feature type="domain" description="NADP-dependent oxidoreductase" evidence="1">
    <location>
        <begin position="3"/>
        <end position="236"/>
    </location>
</feature>
<protein>
    <recommendedName>
        <fullName evidence="1">NADP-dependent oxidoreductase domain-containing protein</fullName>
    </recommendedName>
</protein>
<reference evidence="2 3" key="1">
    <citation type="submission" date="2014-04" db="EMBL/GenBank/DDBJ databases">
        <authorList>
            <consortium name="DOE Joint Genome Institute"/>
            <person name="Kuo A."/>
            <person name="Gay G."/>
            <person name="Dore J."/>
            <person name="Kohler A."/>
            <person name="Nagy L.G."/>
            <person name="Floudas D."/>
            <person name="Copeland A."/>
            <person name="Barry K.W."/>
            <person name="Cichocki N."/>
            <person name="Veneault-Fourrey C."/>
            <person name="LaButti K."/>
            <person name="Lindquist E.A."/>
            <person name="Lipzen A."/>
            <person name="Lundell T."/>
            <person name="Morin E."/>
            <person name="Murat C."/>
            <person name="Sun H."/>
            <person name="Tunlid A."/>
            <person name="Henrissat B."/>
            <person name="Grigoriev I.V."/>
            <person name="Hibbett D.S."/>
            <person name="Martin F."/>
            <person name="Nordberg H.P."/>
            <person name="Cantor M.N."/>
            <person name="Hua S.X."/>
        </authorList>
    </citation>
    <scope>NUCLEOTIDE SEQUENCE [LARGE SCALE GENOMIC DNA]</scope>
    <source>
        <strain evidence="3">h7</strain>
    </source>
</reference>
<dbReference type="GO" id="GO:0070485">
    <property type="term" value="P:dehydro-D-arabinono-1,4-lactone biosynthetic process"/>
    <property type="evidence" value="ECO:0007669"/>
    <property type="project" value="TreeGrafter"/>
</dbReference>
<dbReference type="SUPFAM" id="SSF51430">
    <property type="entry name" value="NAD(P)-linked oxidoreductase"/>
    <property type="match status" value="1"/>
</dbReference>
<gene>
    <name evidence="2" type="ORF">M413DRAFT_440981</name>
</gene>